<dbReference type="WBParaSite" id="SSTP_0001238700.1">
    <property type="protein sequence ID" value="SSTP_0001238700.1"/>
    <property type="gene ID" value="SSTP_0001238700"/>
</dbReference>
<evidence type="ECO:0000256" key="2">
    <source>
        <dbReference type="ARBA" id="ARBA00023157"/>
    </source>
</evidence>
<evidence type="ECO:0000256" key="3">
    <source>
        <dbReference type="SAM" id="Phobius"/>
    </source>
</evidence>
<dbReference type="WBParaSite" id="TCONS_00016769.p1">
    <property type="protein sequence ID" value="TCONS_00016769.p1"/>
    <property type="gene ID" value="XLOC_011423"/>
</dbReference>
<feature type="transmembrane region" description="Helical" evidence="3">
    <location>
        <begin position="6"/>
        <end position="28"/>
    </location>
</feature>
<dbReference type="SUPFAM" id="SSF49265">
    <property type="entry name" value="Fibronectin type III"/>
    <property type="match status" value="1"/>
</dbReference>
<dbReference type="InterPro" id="IPR007110">
    <property type="entry name" value="Ig-like_dom"/>
</dbReference>
<keyword evidence="1" id="KW-0677">Repeat</keyword>
<dbReference type="SUPFAM" id="SSF48726">
    <property type="entry name" value="Immunoglobulin"/>
    <property type="match status" value="3"/>
</dbReference>
<proteinExistence type="predicted"/>
<feature type="domain" description="Ig-like" evidence="4">
    <location>
        <begin position="275"/>
        <end position="349"/>
    </location>
</feature>
<dbReference type="InterPro" id="IPR036116">
    <property type="entry name" value="FN3_sf"/>
</dbReference>
<protein>
    <submittedName>
        <fullName evidence="6 7">Ig-like domain-containing protein</fullName>
    </submittedName>
</protein>
<reference evidence="6" key="1">
    <citation type="submission" date="2015-08" db="UniProtKB">
        <authorList>
            <consortium name="WormBaseParasite"/>
        </authorList>
    </citation>
    <scope>IDENTIFICATION</scope>
</reference>
<keyword evidence="3" id="KW-1133">Transmembrane helix</keyword>
<feature type="domain" description="Ig-like" evidence="4">
    <location>
        <begin position="38"/>
        <end position="118"/>
    </location>
</feature>
<dbReference type="SMART" id="SM00409">
    <property type="entry name" value="IG"/>
    <property type="match status" value="4"/>
</dbReference>
<keyword evidence="2" id="KW-1015">Disulfide bond</keyword>
<dbReference type="Proteomes" id="UP000035681">
    <property type="component" value="Unplaced"/>
</dbReference>
<dbReference type="GO" id="GO:0098609">
    <property type="term" value="P:cell-cell adhesion"/>
    <property type="evidence" value="ECO:0007669"/>
    <property type="project" value="TreeGrafter"/>
</dbReference>
<dbReference type="InterPro" id="IPR003599">
    <property type="entry name" value="Ig_sub"/>
</dbReference>
<feature type="domain" description="Ig-like" evidence="4">
    <location>
        <begin position="140"/>
        <end position="247"/>
    </location>
</feature>
<evidence type="ECO:0000313" key="7">
    <source>
        <dbReference type="WBParaSite" id="TCONS_00016769.p1"/>
    </source>
</evidence>
<dbReference type="CDD" id="cd00096">
    <property type="entry name" value="Ig"/>
    <property type="match status" value="1"/>
</dbReference>
<feature type="transmembrane region" description="Helical" evidence="3">
    <location>
        <begin position="817"/>
        <end position="837"/>
    </location>
</feature>
<dbReference type="PANTHER" id="PTHR44170">
    <property type="entry name" value="PROTEIN SIDEKICK"/>
    <property type="match status" value="1"/>
</dbReference>
<accession>A0A0K0ESF8</accession>
<name>A0A0K0ESF8_STRER</name>
<evidence type="ECO:0000313" key="6">
    <source>
        <dbReference type="WBParaSite" id="SSTP_0001238700.1"/>
    </source>
</evidence>
<sequence>MKILLFFVSTIVYKILLIFIYIISVAGYHPSTGILRLPELRIDATSHYLFKEVLPITLECNLYSANKYSPSYKLDDPIIWPVLWFKNGFRVEKKDGYHAFDGKLNITNLKLKEGNYQCAGHVENIKLNVGYVGTDLVSAPLKLIRTKTSKFFYKTKKKTLIHCFQRSNTRIPCEGLPHIVPNPYLLWFEKDDNPKIKYGLPPYNKRHVATQSGLQIYNVSIKDSGKYSCKVKNLYTNQTRKNYKPVILKVNPGIQPEYTITKKYEDYAERKYIEPKYIKIHTSINSSILLECYLHGLETRWIWEKHGSLPPETEMIGSNLKFKRIIEKYSGNYTCESINPGVTEKVYYSIIVHKPSFVSFDISSISNGNMWIFHCLSRNLIYEVPLMYLESVDLSQTMTRNKKYIPLFYSNPITFNGTTDEFKGSIQCMSRPSMEEGEVYGQDLNVGKTINYLLVPKNYRNYPISIYNVNQTRYTGESVEIYCYTGGDRYTFTFNGETLSNLRNHFGGRDKWNREYTIITNLNEKDQGWYSCRTRSFSTRFEKVNRFYLTVYDISQRKIHMEINKRLKLREEQQMFFETYLKTSYLQRPFIDYNFDDIKLFWNTNTINDNIIQNFTSIAILTKNFEENSKWEVDCVVPINETSVSLNKKNGIFKIKMQAIKNDRPLLSSPESKWINFGDSTNDLLYSDKNSMYGLTYFDVKPINDSEIQLVWLFTDNYIIGDNLKHQLMYQKLDNIPKDYKSTLQEDYFESNSTQLILGNLLSNTTYRIRLIIFTENVDIISPEIRIKTNITIIIDKPKLCLLHEIKKITIKYNIHIFMPIFFATVFLGAFFCQFPYCEYLTCRFLIRFILRQTPTGKFMDTSAYIYNQQNIEKSKVYHEVMRNALNDVNVKGLSINTISNLTDGDISTDHEDNNVVNDCSSDEGTLIPMKEETIVIEKADTESSPLNYLSIDGRDTMSESWYSGERNTINYQEIFNEPEDIISLSNNSEFPNYTNIGTININDCNNYANIDKFSDNNSSDLNFS</sequence>
<evidence type="ECO:0000256" key="1">
    <source>
        <dbReference type="ARBA" id="ARBA00022737"/>
    </source>
</evidence>
<dbReference type="InterPro" id="IPR036179">
    <property type="entry name" value="Ig-like_dom_sf"/>
</dbReference>
<dbReference type="AlphaFoldDB" id="A0A0K0ESF8"/>
<organism evidence="6">
    <name type="scientific">Strongyloides stercoralis</name>
    <name type="common">Threadworm</name>
    <dbReference type="NCBI Taxonomy" id="6248"/>
    <lineage>
        <taxon>Eukaryota</taxon>
        <taxon>Metazoa</taxon>
        <taxon>Ecdysozoa</taxon>
        <taxon>Nematoda</taxon>
        <taxon>Chromadorea</taxon>
        <taxon>Rhabditida</taxon>
        <taxon>Tylenchina</taxon>
        <taxon>Panagrolaimomorpha</taxon>
        <taxon>Strongyloidoidea</taxon>
        <taxon>Strongyloididae</taxon>
        <taxon>Strongyloides</taxon>
    </lineage>
</organism>
<evidence type="ECO:0000313" key="5">
    <source>
        <dbReference type="Proteomes" id="UP000035681"/>
    </source>
</evidence>
<dbReference type="Gene3D" id="2.60.40.10">
    <property type="entry name" value="Immunoglobulins"/>
    <property type="match status" value="1"/>
</dbReference>
<keyword evidence="3" id="KW-0812">Transmembrane</keyword>
<dbReference type="STRING" id="6248.A0A0K0ESF8"/>
<keyword evidence="3" id="KW-0472">Membrane</keyword>
<keyword evidence="5" id="KW-1185">Reference proteome</keyword>
<dbReference type="PROSITE" id="PS50835">
    <property type="entry name" value="IG_LIKE"/>
    <property type="match status" value="3"/>
</dbReference>
<dbReference type="InterPro" id="IPR013783">
    <property type="entry name" value="Ig-like_fold"/>
</dbReference>
<dbReference type="PANTHER" id="PTHR44170:SF55">
    <property type="entry name" value="OBSCURIN ISOFORM X2"/>
    <property type="match status" value="1"/>
</dbReference>
<evidence type="ECO:0000259" key="4">
    <source>
        <dbReference type="PROSITE" id="PS50835"/>
    </source>
</evidence>